<keyword evidence="7" id="KW-0812">Transmembrane</keyword>
<evidence type="ECO:0000256" key="6">
    <source>
        <dbReference type="ARBA" id="ARBA00023012"/>
    </source>
</evidence>
<dbReference type="SUPFAM" id="SSF55874">
    <property type="entry name" value="ATPase domain of HSP90 chaperone/DNA topoisomerase II/histidine kinase"/>
    <property type="match status" value="1"/>
</dbReference>
<proteinExistence type="predicted"/>
<dbReference type="InterPro" id="IPR005467">
    <property type="entry name" value="His_kinase_dom"/>
</dbReference>
<dbReference type="Pfam" id="PF00512">
    <property type="entry name" value="HisKA"/>
    <property type="match status" value="1"/>
</dbReference>
<dbReference type="Pfam" id="PF04392">
    <property type="entry name" value="ABC_sub_bind"/>
    <property type="match status" value="1"/>
</dbReference>
<keyword evidence="3" id="KW-0597">Phosphoprotein</keyword>
<feature type="domain" description="Histidine kinase" evidence="8">
    <location>
        <begin position="409"/>
        <end position="627"/>
    </location>
</feature>
<keyword evidence="7" id="KW-1133">Transmembrane helix</keyword>
<dbReference type="Proteomes" id="UP000732105">
    <property type="component" value="Unassembled WGS sequence"/>
</dbReference>
<evidence type="ECO:0000256" key="3">
    <source>
        <dbReference type="ARBA" id="ARBA00022553"/>
    </source>
</evidence>
<protein>
    <recommendedName>
        <fullName evidence="2">histidine kinase</fullName>
        <ecNumber evidence="2">2.7.13.3</ecNumber>
    </recommendedName>
</protein>
<dbReference type="Gene3D" id="1.10.287.130">
    <property type="match status" value="1"/>
</dbReference>
<keyword evidence="6" id="KW-0902">Two-component regulatory system</keyword>
<dbReference type="InterPro" id="IPR036097">
    <property type="entry name" value="HisK_dim/P_sf"/>
</dbReference>
<gene>
    <name evidence="9" type="ORF">ELS83_09030</name>
</gene>
<evidence type="ECO:0000313" key="10">
    <source>
        <dbReference type="Proteomes" id="UP000732105"/>
    </source>
</evidence>
<dbReference type="CDD" id="cd00082">
    <property type="entry name" value="HisKA"/>
    <property type="match status" value="1"/>
</dbReference>
<keyword evidence="4" id="KW-0808">Transferase</keyword>
<dbReference type="RefSeq" id="WP_171595239.1">
    <property type="nucleotide sequence ID" value="NZ_RZNH01000012.1"/>
</dbReference>
<dbReference type="Gene3D" id="3.40.50.2300">
    <property type="match status" value="2"/>
</dbReference>
<dbReference type="EC" id="2.7.13.3" evidence="2"/>
<comment type="caution">
    <text evidence="9">The sequence shown here is derived from an EMBL/GenBank/DDBJ whole genome shotgun (WGS) entry which is preliminary data.</text>
</comment>
<dbReference type="PROSITE" id="PS50109">
    <property type="entry name" value="HIS_KIN"/>
    <property type="match status" value="1"/>
</dbReference>
<organism evidence="9 10">
    <name type="scientific">Marinifilum caeruleilacunae</name>
    <dbReference type="NCBI Taxonomy" id="2499076"/>
    <lineage>
        <taxon>Bacteria</taxon>
        <taxon>Pseudomonadati</taxon>
        <taxon>Bacteroidota</taxon>
        <taxon>Bacteroidia</taxon>
        <taxon>Marinilabiliales</taxon>
        <taxon>Marinifilaceae</taxon>
    </lineage>
</organism>
<dbReference type="PANTHER" id="PTHR43711:SF31">
    <property type="entry name" value="HISTIDINE KINASE"/>
    <property type="match status" value="1"/>
</dbReference>
<dbReference type="Gene3D" id="3.30.565.10">
    <property type="entry name" value="Histidine kinase-like ATPase, C-terminal domain"/>
    <property type="match status" value="1"/>
</dbReference>
<evidence type="ECO:0000256" key="4">
    <source>
        <dbReference type="ARBA" id="ARBA00022679"/>
    </source>
</evidence>
<keyword evidence="5" id="KW-0418">Kinase</keyword>
<evidence type="ECO:0000256" key="7">
    <source>
        <dbReference type="SAM" id="Phobius"/>
    </source>
</evidence>
<keyword evidence="7" id="KW-0472">Membrane</keyword>
<feature type="transmembrane region" description="Helical" evidence="7">
    <location>
        <begin position="350"/>
        <end position="372"/>
    </location>
</feature>
<name>A0ABX1WV28_9BACT</name>
<dbReference type="InterPro" id="IPR007487">
    <property type="entry name" value="ABC_transpt-TYRBP-like"/>
</dbReference>
<dbReference type="SMART" id="SM00387">
    <property type="entry name" value="HATPase_c"/>
    <property type="match status" value="1"/>
</dbReference>
<dbReference type="PRINTS" id="PR00344">
    <property type="entry name" value="BCTRLSENSOR"/>
</dbReference>
<dbReference type="PANTHER" id="PTHR43711">
    <property type="entry name" value="TWO-COMPONENT HISTIDINE KINASE"/>
    <property type="match status" value="1"/>
</dbReference>
<dbReference type="Pfam" id="PF02518">
    <property type="entry name" value="HATPase_c"/>
    <property type="match status" value="1"/>
</dbReference>
<dbReference type="SMART" id="SM00388">
    <property type="entry name" value="HisKA"/>
    <property type="match status" value="1"/>
</dbReference>
<evidence type="ECO:0000259" key="8">
    <source>
        <dbReference type="PROSITE" id="PS50109"/>
    </source>
</evidence>
<dbReference type="SUPFAM" id="SSF47384">
    <property type="entry name" value="Homodimeric domain of signal transducing histidine kinase"/>
    <property type="match status" value="1"/>
</dbReference>
<evidence type="ECO:0000256" key="5">
    <source>
        <dbReference type="ARBA" id="ARBA00022777"/>
    </source>
</evidence>
<dbReference type="InterPro" id="IPR050736">
    <property type="entry name" value="Sensor_HK_Regulatory"/>
</dbReference>
<dbReference type="InterPro" id="IPR003594">
    <property type="entry name" value="HATPase_dom"/>
</dbReference>
<dbReference type="EMBL" id="RZNH01000012">
    <property type="protein sequence ID" value="NOU59965.1"/>
    <property type="molecule type" value="Genomic_DNA"/>
</dbReference>
<comment type="catalytic activity">
    <reaction evidence="1">
        <text>ATP + protein L-histidine = ADP + protein N-phospho-L-histidine.</text>
        <dbReference type="EC" id="2.7.13.3"/>
    </reaction>
</comment>
<dbReference type="InterPro" id="IPR004358">
    <property type="entry name" value="Sig_transdc_His_kin-like_C"/>
</dbReference>
<sequence length="636" mass="72377">MIKYLQVFASFRICLTIILALFYCTTLYSSSTPNKKKESKKILILHSYHKGFSWTDGIMNGINSVFNNENVELFVNYMDTKRCADEDYFALLKQVYQLKYSQVEFDAILSSDDHALNFLLRYKQDLFPDIPLVFCGINDFHPERIEKHKNITGTFETYDVLGTINLIRSLHPELTSIAVINDGSISGQAFQNRVNRAEQILNQPIQIEYLSNLSRDSLQSRLKELPKTCAVIWGIYILTPSGKTLTYQESVKLVKQSTNLPVYCIWDVVGSGVIGGKITSPVYQGEKASKMLLQILNGNNASDLEISGSPMVYKFDAAMLQEHQISEEILPANHIMINKDDSIYEQYKGLIWSIAIVITVLVLIIFTLSHLLKKISLTSNSLKITNQQLAIAKNKAEESDRLKTSFLANLSHEIRTPMNGIVGFAELLDFKGITPEKQQKYLHLIKTSSQRMLELINNLVDISKIETEQVDISKSTTNLNEVMQNMHQFFLPIAQKKGLELHYKIDLQNGQHFVYTDQTKLEQIISNLLTNAIKFTKSGEIWFTCRIYNSNLKFSVIDTGIGIDQSMQKVIFERFRRTENKSIRTEEGSGLGLAISKSLVELMEGEIHVKSVPNQGSTFVFTLPFEKICKEVEFKT</sequence>
<keyword evidence="10" id="KW-1185">Reference proteome</keyword>
<dbReference type="InterPro" id="IPR036890">
    <property type="entry name" value="HATPase_C_sf"/>
</dbReference>
<reference evidence="9 10" key="1">
    <citation type="submission" date="2018-12" db="EMBL/GenBank/DDBJ databases">
        <title>Marinifilum JC070 sp. nov., a marine bacterium isolated from Yongle Blue Hole in the South China Sea.</title>
        <authorList>
            <person name="Fu T."/>
        </authorList>
    </citation>
    <scope>NUCLEOTIDE SEQUENCE [LARGE SCALE GENOMIC DNA]</scope>
    <source>
        <strain evidence="9 10">JC070</strain>
    </source>
</reference>
<evidence type="ECO:0000313" key="9">
    <source>
        <dbReference type="EMBL" id="NOU59965.1"/>
    </source>
</evidence>
<evidence type="ECO:0000256" key="2">
    <source>
        <dbReference type="ARBA" id="ARBA00012438"/>
    </source>
</evidence>
<dbReference type="InterPro" id="IPR003661">
    <property type="entry name" value="HisK_dim/P_dom"/>
</dbReference>
<accession>A0ABX1WV28</accession>
<evidence type="ECO:0000256" key="1">
    <source>
        <dbReference type="ARBA" id="ARBA00000085"/>
    </source>
</evidence>
<dbReference type="CDD" id="cd16922">
    <property type="entry name" value="HATPase_EvgS-ArcB-TorS-like"/>
    <property type="match status" value="1"/>
</dbReference>